<name>A0A165CA89_9BASI</name>
<organism evidence="1 2">
    <name type="scientific">Calocera cornea HHB12733</name>
    <dbReference type="NCBI Taxonomy" id="1353952"/>
    <lineage>
        <taxon>Eukaryota</taxon>
        <taxon>Fungi</taxon>
        <taxon>Dikarya</taxon>
        <taxon>Basidiomycota</taxon>
        <taxon>Agaricomycotina</taxon>
        <taxon>Dacrymycetes</taxon>
        <taxon>Dacrymycetales</taxon>
        <taxon>Dacrymycetaceae</taxon>
        <taxon>Calocera</taxon>
    </lineage>
</organism>
<gene>
    <name evidence="1" type="ORF">CALCODRAFT_184729</name>
</gene>
<evidence type="ECO:0000313" key="1">
    <source>
        <dbReference type="EMBL" id="KZT50483.1"/>
    </source>
</evidence>
<reference evidence="1 2" key="1">
    <citation type="journal article" date="2016" name="Mol. Biol. Evol.">
        <title>Comparative Genomics of Early-Diverging Mushroom-Forming Fungi Provides Insights into the Origins of Lignocellulose Decay Capabilities.</title>
        <authorList>
            <person name="Nagy L.G."/>
            <person name="Riley R."/>
            <person name="Tritt A."/>
            <person name="Adam C."/>
            <person name="Daum C."/>
            <person name="Floudas D."/>
            <person name="Sun H."/>
            <person name="Yadav J.S."/>
            <person name="Pangilinan J."/>
            <person name="Larsson K.H."/>
            <person name="Matsuura K."/>
            <person name="Barry K."/>
            <person name="Labutti K."/>
            <person name="Kuo R."/>
            <person name="Ohm R.A."/>
            <person name="Bhattacharya S.S."/>
            <person name="Shirouzu T."/>
            <person name="Yoshinaga Y."/>
            <person name="Martin F.M."/>
            <person name="Grigoriev I.V."/>
            <person name="Hibbett D.S."/>
        </authorList>
    </citation>
    <scope>NUCLEOTIDE SEQUENCE [LARGE SCALE GENOMIC DNA]</scope>
    <source>
        <strain evidence="1 2">HHB12733</strain>
    </source>
</reference>
<dbReference type="EMBL" id="KV424170">
    <property type="protein sequence ID" value="KZT50483.1"/>
    <property type="molecule type" value="Genomic_DNA"/>
</dbReference>
<accession>A0A165CA89</accession>
<sequence length="161" mass="17864">MGTHQLSGRLTQRLAKRGQEGTLDEVRQAHTGGANRGDDTPSILLDALNQRLYWHCSCCFPVRRRSSLFGRLRKLSIVSEAGRCWAPILQIGQNQATIETELPGIALESLLSLRKIARAYLPYLRAYRDDTSITRAFGKAGSGVLKHEGTKGGNCRRTLPF</sequence>
<keyword evidence="2" id="KW-1185">Reference proteome</keyword>
<dbReference type="InParanoid" id="A0A165CA89"/>
<protein>
    <submittedName>
        <fullName evidence="1">Uncharacterized protein</fullName>
    </submittedName>
</protein>
<dbReference type="Proteomes" id="UP000076842">
    <property type="component" value="Unassembled WGS sequence"/>
</dbReference>
<dbReference type="AlphaFoldDB" id="A0A165CA89"/>
<proteinExistence type="predicted"/>
<evidence type="ECO:0000313" key="2">
    <source>
        <dbReference type="Proteomes" id="UP000076842"/>
    </source>
</evidence>